<dbReference type="InterPro" id="IPR028989">
    <property type="entry name" value="RimP_N"/>
</dbReference>
<gene>
    <name evidence="3" type="primary">rimP</name>
    <name evidence="6" type="ORF">OO013_11835</name>
</gene>
<dbReference type="SUPFAM" id="SSF75420">
    <property type="entry name" value="YhbC-like, N-terminal domain"/>
    <property type="match status" value="1"/>
</dbReference>
<dbReference type="InterPro" id="IPR028998">
    <property type="entry name" value="RimP_C"/>
</dbReference>
<proteinExistence type="inferred from homology"/>
<name>A0ABT3RTJ0_9BACT</name>
<dbReference type="InterPro" id="IPR035956">
    <property type="entry name" value="RimP_N_sf"/>
</dbReference>
<evidence type="ECO:0000256" key="1">
    <source>
        <dbReference type="ARBA" id="ARBA00022490"/>
    </source>
</evidence>
<keyword evidence="1 3" id="KW-0963">Cytoplasm</keyword>
<accession>A0ABT3RTJ0</accession>
<evidence type="ECO:0000313" key="6">
    <source>
        <dbReference type="EMBL" id="MCX2744562.1"/>
    </source>
</evidence>
<sequence>MTKIISIFAEILDQCNEGTIKSPLLLWFFEKMMKDKITTFVEKYLPDESHYIVDIIIKGNEQQQKVIVLIDSDEGLNIDTCASVSRQLGADEDFDNLFDGPYRLEVSSPGVEFPIKLERQYKKNIGRSVKVTLNEDDKIIEGSLSKVENDGIIISPEPKIIKGRKVKPDLKEDTKINFSDIKETKILITFK</sequence>
<dbReference type="Pfam" id="PF17384">
    <property type="entry name" value="DUF150_C"/>
    <property type="match status" value="1"/>
</dbReference>
<evidence type="ECO:0000259" key="5">
    <source>
        <dbReference type="Pfam" id="PF17384"/>
    </source>
</evidence>
<evidence type="ECO:0000313" key="7">
    <source>
        <dbReference type="Proteomes" id="UP001209885"/>
    </source>
</evidence>
<dbReference type="RefSeq" id="WP_266057016.1">
    <property type="nucleotide sequence ID" value="NZ_JAPFQN010000006.1"/>
</dbReference>
<protein>
    <recommendedName>
        <fullName evidence="3">Ribosome maturation factor RimP</fullName>
    </recommendedName>
</protein>
<comment type="function">
    <text evidence="3">Required for maturation of 30S ribosomal subunits.</text>
</comment>
<comment type="subcellular location">
    <subcellularLocation>
        <location evidence="3">Cytoplasm</location>
    </subcellularLocation>
</comment>
<keyword evidence="2 3" id="KW-0690">Ribosome biogenesis</keyword>
<feature type="domain" description="Ribosome maturation factor RimP C-terminal" evidence="5">
    <location>
        <begin position="116"/>
        <end position="190"/>
    </location>
</feature>
<dbReference type="PANTHER" id="PTHR33867:SF1">
    <property type="entry name" value="RIBOSOME MATURATION FACTOR RIMP"/>
    <property type="match status" value="1"/>
</dbReference>
<dbReference type="Pfam" id="PF02576">
    <property type="entry name" value="RimP_N"/>
    <property type="match status" value="1"/>
</dbReference>
<comment type="caution">
    <text evidence="6">The sequence shown here is derived from an EMBL/GenBank/DDBJ whole genome shotgun (WGS) entry which is preliminary data.</text>
</comment>
<dbReference type="InterPro" id="IPR003728">
    <property type="entry name" value="Ribosome_maturation_RimP"/>
</dbReference>
<dbReference type="Proteomes" id="UP001209885">
    <property type="component" value="Unassembled WGS sequence"/>
</dbReference>
<dbReference type="EMBL" id="JAPFQN010000006">
    <property type="protein sequence ID" value="MCX2744562.1"/>
    <property type="molecule type" value="Genomic_DNA"/>
</dbReference>
<comment type="similarity">
    <text evidence="3">Belongs to the RimP family.</text>
</comment>
<evidence type="ECO:0000256" key="3">
    <source>
        <dbReference type="HAMAP-Rule" id="MF_01077"/>
    </source>
</evidence>
<keyword evidence="7" id="KW-1185">Reference proteome</keyword>
<evidence type="ECO:0000259" key="4">
    <source>
        <dbReference type="Pfam" id="PF02576"/>
    </source>
</evidence>
<dbReference type="HAMAP" id="MF_01077">
    <property type="entry name" value="RimP"/>
    <property type="match status" value="1"/>
</dbReference>
<dbReference type="PANTHER" id="PTHR33867">
    <property type="entry name" value="RIBOSOME MATURATION FACTOR RIMP"/>
    <property type="match status" value="1"/>
</dbReference>
<organism evidence="6 7">
    <name type="scientific">Mangrovivirga halotolerans</name>
    <dbReference type="NCBI Taxonomy" id="2993936"/>
    <lineage>
        <taxon>Bacteria</taxon>
        <taxon>Pseudomonadati</taxon>
        <taxon>Bacteroidota</taxon>
        <taxon>Cytophagia</taxon>
        <taxon>Cytophagales</taxon>
        <taxon>Mangrovivirgaceae</taxon>
        <taxon>Mangrovivirga</taxon>
    </lineage>
</organism>
<evidence type="ECO:0000256" key="2">
    <source>
        <dbReference type="ARBA" id="ARBA00022517"/>
    </source>
</evidence>
<feature type="domain" description="Ribosome maturation factor RimP N-terminal" evidence="4">
    <location>
        <begin position="42"/>
        <end position="112"/>
    </location>
</feature>
<reference evidence="6 7" key="1">
    <citation type="submission" date="2022-11" db="EMBL/GenBank/DDBJ databases">
        <title>The characterization of three novel Bacteroidetes species and genomic analysis of their roles in tidal elemental geochemical cycles.</title>
        <authorList>
            <person name="Ma K."/>
        </authorList>
    </citation>
    <scope>NUCLEOTIDE SEQUENCE [LARGE SCALE GENOMIC DNA]</scope>
    <source>
        <strain evidence="6 7">M17</strain>
    </source>
</reference>
<dbReference type="Gene3D" id="3.30.300.70">
    <property type="entry name" value="RimP-like superfamily, N-terminal"/>
    <property type="match status" value="1"/>
</dbReference>